<dbReference type="GO" id="GO:0004435">
    <property type="term" value="F:phosphatidylinositol-4,5-bisphosphate phospholipase C activity"/>
    <property type="evidence" value="ECO:0007669"/>
    <property type="project" value="UniProtKB-EC"/>
</dbReference>
<dbReference type="InterPro" id="IPR001711">
    <property type="entry name" value="PLipase_C_Pinositol-sp_Y"/>
</dbReference>
<evidence type="ECO:0000256" key="1">
    <source>
        <dbReference type="RuleBase" id="RU361133"/>
    </source>
</evidence>
<proteinExistence type="predicted"/>
<dbReference type="EMBL" id="KL197718">
    <property type="protein sequence ID" value="KDQ58129.1"/>
    <property type="molecule type" value="Genomic_DNA"/>
</dbReference>
<sequence length="655" mass="71437">MSLTDDGMTLAEHPELDKPEIIAREYGLDTIINTLPPKTKVGGVPRLSVDVLKFVTEQGLTLDELFELPLVQPPKVDNSFPLTNYFISSSHNTYLLSRQLIGRASTTSYTHVLSRRARCVEIDVWPSSKGPIVTHGYTFSKSVDFKAVCIAIGDALRAEQKGVVLDGSLAGEPGWPVMISLECHVPPKGQAELVEIMKGAWGEMLVDKPVEVGEGGDVKVADLKGRILLMVEYYPPKPTVQSPGEPRQVVEGAVPIPEVEALEEEEVQEQDGEEESKKMAETHRAEKANLEGKIGEGLARLGVYARSMKPGKDWLNQRLDEPPHILINISETSISSLHVPTPASPASPPTTTTPSHPIIESIRSLSLSSSSIKSLSSLGSISTITSPESESEATADSSSVLTPAILQLITSSRHHLRRVYPKGTRIYSGNMSPEKYWRDGSQICAINWQRYDRGMQVNEAMFVGTPGWVLKPGRLMGMGWMGGKVKLNVEIAGLSSLPAPQGKPFSSYVLSQLFLSTGDLECKTLIIKSTPVPGPSAPPPDLTAVDPESAYLDSGVVNPWYIGGEVDGSLQPVGKIGVVDAMYESKFEWVYDADEIAFLRMFVVQSEFTRDARLAVFCARVDYLQQGWRLVRLLDLKGKENGASLLVRFGFGVVG</sequence>
<dbReference type="HOGENOM" id="CLU_002738_3_0_1"/>
<comment type="catalytic activity">
    <reaction evidence="1">
        <text>a 1,2-diacyl-sn-glycero-3-phospho-(1D-myo-inositol-4,5-bisphosphate) + H2O = 1D-myo-inositol 1,4,5-trisphosphate + a 1,2-diacyl-sn-glycerol + H(+)</text>
        <dbReference type="Rhea" id="RHEA:33179"/>
        <dbReference type="ChEBI" id="CHEBI:15377"/>
        <dbReference type="ChEBI" id="CHEBI:15378"/>
        <dbReference type="ChEBI" id="CHEBI:17815"/>
        <dbReference type="ChEBI" id="CHEBI:58456"/>
        <dbReference type="ChEBI" id="CHEBI:203600"/>
        <dbReference type="EC" id="3.1.4.11"/>
    </reaction>
</comment>
<dbReference type="PROSITE" id="PS50007">
    <property type="entry name" value="PIPLC_X_DOMAIN"/>
    <property type="match status" value="1"/>
</dbReference>
<keyword evidence="5" id="KW-1185">Reference proteome</keyword>
<organism evidence="4 5">
    <name type="scientific">Jaapia argillacea MUCL 33604</name>
    <dbReference type="NCBI Taxonomy" id="933084"/>
    <lineage>
        <taxon>Eukaryota</taxon>
        <taxon>Fungi</taxon>
        <taxon>Dikarya</taxon>
        <taxon>Basidiomycota</taxon>
        <taxon>Agaricomycotina</taxon>
        <taxon>Agaricomycetes</taxon>
        <taxon>Agaricomycetidae</taxon>
        <taxon>Jaapiales</taxon>
        <taxon>Jaapiaceae</taxon>
        <taxon>Jaapia</taxon>
    </lineage>
</organism>
<keyword evidence="1" id="KW-0443">Lipid metabolism</keyword>
<dbReference type="OrthoDB" id="269822at2759"/>
<feature type="region of interest" description="Disordered" evidence="2">
    <location>
        <begin position="337"/>
        <end position="357"/>
    </location>
</feature>
<keyword evidence="1" id="KW-0442">Lipid degradation</keyword>
<dbReference type="PRINTS" id="PR00390">
    <property type="entry name" value="PHPHLIPASEC"/>
</dbReference>
<dbReference type="Gene3D" id="3.20.20.190">
    <property type="entry name" value="Phosphatidylinositol (PI) phosphodiesterase"/>
    <property type="match status" value="1"/>
</dbReference>
<name>A0A067PTS1_9AGAM</name>
<feature type="region of interest" description="Disordered" evidence="2">
    <location>
        <begin position="263"/>
        <end position="287"/>
    </location>
</feature>
<dbReference type="GO" id="GO:0051209">
    <property type="term" value="P:release of sequestered calcium ion into cytosol"/>
    <property type="evidence" value="ECO:0007669"/>
    <property type="project" value="TreeGrafter"/>
</dbReference>
<dbReference type="Pfam" id="PF00387">
    <property type="entry name" value="PI-PLC-Y"/>
    <property type="match status" value="1"/>
</dbReference>
<dbReference type="SMART" id="SM00149">
    <property type="entry name" value="PLCYc"/>
    <property type="match status" value="1"/>
</dbReference>
<dbReference type="InterPro" id="IPR000909">
    <property type="entry name" value="PLipase_C_PInositol-sp_X_dom"/>
</dbReference>
<feature type="compositionally biased region" description="Basic and acidic residues" evidence="2">
    <location>
        <begin position="275"/>
        <end position="287"/>
    </location>
</feature>
<dbReference type="Gene3D" id="2.60.40.150">
    <property type="entry name" value="C2 domain"/>
    <property type="match status" value="1"/>
</dbReference>
<feature type="compositionally biased region" description="Acidic residues" evidence="2">
    <location>
        <begin position="263"/>
        <end position="274"/>
    </location>
</feature>
<gene>
    <name evidence="4" type="ORF">JAAARDRAFT_34942</name>
</gene>
<evidence type="ECO:0000259" key="3">
    <source>
        <dbReference type="PROSITE" id="PS50008"/>
    </source>
</evidence>
<dbReference type="AlphaFoldDB" id="A0A067PTS1"/>
<dbReference type="PROSITE" id="PS50008">
    <property type="entry name" value="PIPLC_Y_DOMAIN"/>
    <property type="match status" value="1"/>
</dbReference>
<keyword evidence="1" id="KW-0378">Hydrolase</keyword>
<dbReference type="InterPro" id="IPR001192">
    <property type="entry name" value="PI-PLC_fam"/>
</dbReference>
<dbReference type="GO" id="GO:0048015">
    <property type="term" value="P:phosphatidylinositol-mediated signaling"/>
    <property type="evidence" value="ECO:0007669"/>
    <property type="project" value="TreeGrafter"/>
</dbReference>
<feature type="domain" description="PI-PLC Y-box" evidence="3">
    <location>
        <begin position="389"/>
        <end position="475"/>
    </location>
</feature>
<accession>A0A067PTS1</accession>
<dbReference type="GO" id="GO:0016042">
    <property type="term" value="P:lipid catabolic process"/>
    <property type="evidence" value="ECO:0007669"/>
    <property type="project" value="UniProtKB-KW"/>
</dbReference>
<dbReference type="PANTHER" id="PTHR10336:SF169">
    <property type="entry name" value="PHOSPHOINOSITIDE PHOSPHOLIPASE C"/>
    <property type="match status" value="1"/>
</dbReference>
<dbReference type="STRING" id="933084.A0A067PTS1"/>
<reference evidence="5" key="1">
    <citation type="journal article" date="2014" name="Proc. Natl. Acad. Sci. U.S.A.">
        <title>Extensive sampling of basidiomycete genomes demonstrates inadequacy of the white-rot/brown-rot paradigm for wood decay fungi.</title>
        <authorList>
            <person name="Riley R."/>
            <person name="Salamov A.A."/>
            <person name="Brown D.W."/>
            <person name="Nagy L.G."/>
            <person name="Floudas D."/>
            <person name="Held B.W."/>
            <person name="Levasseur A."/>
            <person name="Lombard V."/>
            <person name="Morin E."/>
            <person name="Otillar R."/>
            <person name="Lindquist E.A."/>
            <person name="Sun H."/>
            <person name="LaButti K.M."/>
            <person name="Schmutz J."/>
            <person name="Jabbour D."/>
            <person name="Luo H."/>
            <person name="Baker S.E."/>
            <person name="Pisabarro A.G."/>
            <person name="Walton J.D."/>
            <person name="Blanchette R.A."/>
            <person name="Henrissat B."/>
            <person name="Martin F."/>
            <person name="Cullen D."/>
            <person name="Hibbett D.S."/>
            <person name="Grigoriev I.V."/>
        </authorList>
    </citation>
    <scope>NUCLEOTIDE SEQUENCE [LARGE SCALE GENOMIC DNA]</scope>
    <source>
        <strain evidence="5">MUCL 33604</strain>
    </source>
</reference>
<dbReference type="PANTHER" id="PTHR10336">
    <property type="entry name" value="PHOSPHOINOSITIDE-SPECIFIC PHOSPHOLIPASE C FAMILY PROTEIN"/>
    <property type="match status" value="1"/>
</dbReference>
<evidence type="ECO:0000256" key="2">
    <source>
        <dbReference type="SAM" id="MobiDB-lite"/>
    </source>
</evidence>
<dbReference type="InterPro" id="IPR035892">
    <property type="entry name" value="C2_domain_sf"/>
</dbReference>
<dbReference type="Proteomes" id="UP000027265">
    <property type="component" value="Unassembled WGS sequence"/>
</dbReference>
<dbReference type="InParanoid" id="A0A067PTS1"/>
<evidence type="ECO:0000313" key="5">
    <source>
        <dbReference type="Proteomes" id="UP000027265"/>
    </source>
</evidence>
<dbReference type="Pfam" id="PF00388">
    <property type="entry name" value="PI-PLC-X"/>
    <property type="match status" value="1"/>
</dbReference>
<dbReference type="InterPro" id="IPR017946">
    <property type="entry name" value="PLC-like_Pdiesterase_TIM-brl"/>
</dbReference>
<dbReference type="EC" id="3.1.4.11" evidence="1"/>
<dbReference type="SMART" id="SM00148">
    <property type="entry name" value="PLCXc"/>
    <property type="match status" value="1"/>
</dbReference>
<evidence type="ECO:0000313" key="4">
    <source>
        <dbReference type="EMBL" id="KDQ58129.1"/>
    </source>
</evidence>
<dbReference type="SUPFAM" id="SSF51695">
    <property type="entry name" value="PLC-like phosphodiesterases"/>
    <property type="match status" value="1"/>
</dbReference>
<protein>
    <recommendedName>
        <fullName evidence="1">Phosphoinositide phospholipase C</fullName>
        <ecNumber evidence="1">3.1.4.11</ecNumber>
    </recommendedName>
</protein>